<protein>
    <submittedName>
        <fullName evidence="1">Uncharacterized protein</fullName>
    </submittedName>
</protein>
<reference evidence="1 2" key="1">
    <citation type="journal article" date="2015" name="BMC Genomics">
        <title>Gene expression during zombie ant biting behavior reflects the complexity underlying fungal parasitic behavioral manipulation.</title>
        <authorList>
            <person name="de Bekker C."/>
            <person name="Ohm R.A."/>
            <person name="Loreto R.G."/>
            <person name="Sebastian A."/>
            <person name="Albert I."/>
            <person name="Merrow M."/>
            <person name="Brachmann A."/>
            <person name="Hughes D.P."/>
        </authorList>
    </citation>
    <scope>NUCLEOTIDE SEQUENCE [LARGE SCALE GENOMIC DNA]</scope>
    <source>
        <strain evidence="1 2">SC16a</strain>
    </source>
</reference>
<comment type="caution">
    <text evidence="1">The sequence shown here is derived from an EMBL/GenBank/DDBJ whole genome shotgun (WGS) entry which is preliminary data.</text>
</comment>
<sequence length="621" mass="69266">MLLSFLSEALKSERTPSTILSLEHFSAAVLDGFIRTELDTVTSAWHDYLVRRKAGRPRELFRTADDARRWLVRMAPVKLVDGAWLGHIHKATTHFADRHITRAAWQILSEELGDGDLAKSHVDVYAKLLRLVAAPVAAPDSVDFVQHPDMNDARVWRSAVAQLLISLFPHQFLPEVLGFNLHFEMLTLETLVTAKELREVGFDPYYFTLHVTIDNVDSGHTAMASQIVTDYLRSVTAREGEAAAQQAWKRVQAGFVLSKNLPSDMSAPTSSPLVAEVLAIFEAKAKAAHRIHEHCPMSFGGRSLSTWLDPCAFSRPEWQMDFLRCLGNAKPWVYKGNSGRSRLIHQLSWGGSMFGAFTDREVAVLRDWIDGLVPPSAELYTSLTGRTDISESPPGALRLGVDYPVFLPAAFDLDDASRPLVTQPLTVDASRLQTHKLLPLWFTHVCLLESFVSVPWRAASISGCAVVRFLRAQYGLLPEPSGVAGMDEMRREHHLDLIDVGFEMISRAEQSSSPPKRLAEVLERWPSPFAETMLATAMRPEQHRWVLFGLAQAFVQLHNLLASSAALSPSSRTALGLIGKREQESLNVCVGGLQRGDREYREFCTGHAIGRREIERCFGQC</sequence>
<dbReference type="AlphaFoldDB" id="A0A2A9PKN6"/>
<dbReference type="OrthoDB" id="10057598at2759"/>
<accession>A0A2A9PKN6</accession>
<dbReference type="Proteomes" id="UP000037136">
    <property type="component" value="Unassembled WGS sequence"/>
</dbReference>
<dbReference type="Pfam" id="PF14518">
    <property type="entry name" value="Haem_oxygenas_2"/>
    <property type="match status" value="1"/>
</dbReference>
<dbReference type="STRING" id="268505.A0A2A9PKN6"/>
<evidence type="ECO:0000313" key="2">
    <source>
        <dbReference type="Proteomes" id="UP000037136"/>
    </source>
</evidence>
<gene>
    <name evidence="1" type="ORF">XA68_17344</name>
</gene>
<name>A0A2A9PKN6_OPHUN</name>
<dbReference type="InterPro" id="IPR016084">
    <property type="entry name" value="Haem_Oase-like_multi-hlx"/>
</dbReference>
<dbReference type="EMBL" id="LAZP02000071">
    <property type="protein sequence ID" value="PFH61440.1"/>
    <property type="molecule type" value="Genomic_DNA"/>
</dbReference>
<dbReference type="Gene3D" id="1.20.910.10">
    <property type="entry name" value="Heme oxygenase-like"/>
    <property type="match status" value="1"/>
</dbReference>
<dbReference type="SMART" id="SM01236">
    <property type="entry name" value="Haem_oxygenase_2"/>
    <property type="match status" value="1"/>
</dbReference>
<proteinExistence type="predicted"/>
<organism evidence="1 2">
    <name type="scientific">Ophiocordyceps unilateralis</name>
    <name type="common">Zombie-ant fungus</name>
    <name type="synonym">Torrubia unilateralis</name>
    <dbReference type="NCBI Taxonomy" id="268505"/>
    <lineage>
        <taxon>Eukaryota</taxon>
        <taxon>Fungi</taxon>
        <taxon>Dikarya</taxon>
        <taxon>Ascomycota</taxon>
        <taxon>Pezizomycotina</taxon>
        <taxon>Sordariomycetes</taxon>
        <taxon>Hypocreomycetidae</taxon>
        <taxon>Hypocreales</taxon>
        <taxon>Ophiocordycipitaceae</taxon>
        <taxon>Ophiocordyceps</taxon>
    </lineage>
</organism>
<keyword evidence="2" id="KW-1185">Reference proteome</keyword>
<reference evidence="1 2" key="2">
    <citation type="journal article" date="2017" name="Sci. Rep.">
        <title>Ant-infecting Ophiocordyceps genomes reveal a high diversity of potential behavioral manipulation genes and a possible major role for enterotoxins.</title>
        <authorList>
            <person name="de Bekker C."/>
            <person name="Ohm R.A."/>
            <person name="Evans H.C."/>
            <person name="Brachmann A."/>
            <person name="Hughes D.P."/>
        </authorList>
    </citation>
    <scope>NUCLEOTIDE SEQUENCE [LARGE SCALE GENOMIC DNA]</scope>
    <source>
        <strain evidence="1 2">SC16a</strain>
    </source>
</reference>
<evidence type="ECO:0000313" key="1">
    <source>
        <dbReference type="EMBL" id="PFH61440.1"/>
    </source>
</evidence>